<reference evidence="4" key="1">
    <citation type="journal article" date="2023" name="Int. J. Syst. Evol. Microbiol.">
        <title>Streptomyces meridianus sp. nov. isolated from brackish water of the Tagus estuary in Alcochete, Portugal.</title>
        <authorList>
            <person name="Santos J.D.N."/>
            <person name="Klimek D."/>
            <person name="Calusinska M."/>
            <person name="Lobo Da Cunha A."/>
            <person name="Catita J."/>
            <person name="Goncalves H."/>
            <person name="Gonzalez I."/>
            <person name="Reyes F."/>
            <person name="Lage O.M."/>
        </authorList>
    </citation>
    <scope>NUCLEOTIDE SEQUENCE</scope>
    <source>
        <strain evidence="4">MTZ3.1</strain>
    </source>
</reference>
<comment type="caution">
    <text evidence="4">The sequence shown here is derived from an EMBL/GenBank/DDBJ whole genome shotgun (WGS) entry which is preliminary data.</text>
</comment>
<dbReference type="RefSeq" id="WP_251413773.1">
    <property type="nucleotide sequence ID" value="NZ_JAMQGM010000024.1"/>
</dbReference>
<dbReference type="EMBL" id="JAMQGM010000024">
    <property type="protein sequence ID" value="MCM2578015.1"/>
    <property type="molecule type" value="Genomic_DNA"/>
</dbReference>
<gene>
    <name evidence="4" type="ORF">M1E25_11695</name>
</gene>
<dbReference type="Proteomes" id="UP001167160">
    <property type="component" value="Unassembled WGS sequence"/>
</dbReference>
<evidence type="ECO:0000256" key="2">
    <source>
        <dbReference type="SAM" id="SignalP"/>
    </source>
</evidence>
<feature type="signal peptide" evidence="2">
    <location>
        <begin position="1"/>
        <end position="21"/>
    </location>
</feature>
<organism evidence="4 5">
    <name type="scientific">Streptomyces meridianus</name>
    <dbReference type="NCBI Taxonomy" id="2938945"/>
    <lineage>
        <taxon>Bacteria</taxon>
        <taxon>Bacillati</taxon>
        <taxon>Actinomycetota</taxon>
        <taxon>Actinomycetes</taxon>
        <taxon>Kitasatosporales</taxon>
        <taxon>Streptomycetaceae</taxon>
        <taxon>Streptomyces</taxon>
    </lineage>
</organism>
<evidence type="ECO:0000313" key="4">
    <source>
        <dbReference type="EMBL" id="MCM2578015.1"/>
    </source>
</evidence>
<feature type="compositionally biased region" description="Basic residues" evidence="1">
    <location>
        <begin position="59"/>
        <end position="70"/>
    </location>
</feature>
<feature type="domain" description="DUF4232" evidence="3">
    <location>
        <begin position="75"/>
        <end position="198"/>
    </location>
</feature>
<dbReference type="PROSITE" id="PS51257">
    <property type="entry name" value="PROKAR_LIPOPROTEIN"/>
    <property type="match status" value="1"/>
</dbReference>
<protein>
    <submittedName>
        <fullName evidence="4">DUF4232 domain-containing protein</fullName>
    </submittedName>
</protein>
<keyword evidence="5" id="KW-1185">Reference proteome</keyword>
<feature type="chain" id="PRO_5046074030" evidence="2">
    <location>
        <begin position="22"/>
        <end position="208"/>
    </location>
</feature>
<sequence>MPATRLARATALALVALTALSLTGCQPGSGRNGKKRHKSSSSGYKSSHRSDGFGSGSSSHRRTSHKHRSTAVRDCTANDLRLTAEPVSRPAHRFLVRAQNTSGRTCELEGYPRVRFDGARQAPDVVNRNRPVSDLKLSPGRSAYAAVQTAAASGSGGTTVKDVEVALLAENKLDVLGNPVRLGLPRGTTVGETAVGYWWTTTSGALKW</sequence>
<feature type="region of interest" description="Disordered" evidence="1">
    <location>
        <begin position="24"/>
        <end position="77"/>
    </location>
</feature>
<dbReference type="InterPro" id="IPR025326">
    <property type="entry name" value="DUF4232"/>
</dbReference>
<accession>A0ABT0X6T6</accession>
<keyword evidence="2" id="KW-0732">Signal</keyword>
<evidence type="ECO:0000313" key="5">
    <source>
        <dbReference type="Proteomes" id="UP001167160"/>
    </source>
</evidence>
<proteinExistence type="predicted"/>
<dbReference type="Pfam" id="PF14016">
    <property type="entry name" value="DUF4232"/>
    <property type="match status" value="1"/>
</dbReference>
<evidence type="ECO:0000259" key="3">
    <source>
        <dbReference type="Pfam" id="PF14016"/>
    </source>
</evidence>
<name>A0ABT0X6T6_9ACTN</name>
<evidence type="ECO:0000256" key="1">
    <source>
        <dbReference type="SAM" id="MobiDB-lite"/>
    </source>
</evidence>